<sequence>MSQNLADFFDAQLFIVYIQLMQTPDTQGQAGLFEKQKHWLSKRAEYT</sequence>
<proteinExistence type="predicted"/>
<gene>
    <name evidence="1" type="ORF">B0F87_11315</name>
</gene>
<dbReference type="EMBL" id="PTIZ01000013">
    <property type="protein sequence ID" value="PPK73904.1"/>
    <property type="molecule type" value="Genomic_DNA"/>
</dbReference>
<protein>
    <submittedName>
        <fullName evidence="1">Uncharacterized protein</fullName>
    </submittedName>
</protein>
<comment type="caution">
    <text evidence="1">The sequence shown here is derived from an EMBL/GenBank/DDBJ whole genome shotgun (WGS) entry which is preliminary data.</text>
</comment>
<evidence type="ECO:0000313" key="2">
    <source>
        <dbReference type="Proteomes" id="UP000240010"/>
    </source>
</evidence>
<dbReference type="AlphaFoldDB" id="A0A2S6H8U5"/>
<dbReference type="RefSeq" id="WP_181050165.1">
    <property type="nucleotide sequence ID" value="NZ_PTIZ01000013.1"/>
</dbReference>
<name>A0A2S6H8U5_9GAMM</name>
<accession>A0A2S6H8U5</accession>
<reference evidence="1 2" key="1">
    <citation type="submission" date="2018-02" db="EMBL/GenBank/DDBJ databases">
        <title>Subsurface microbial communities from deep shales in Ohio and West Virginia, USA.</title>
        <authorList>
            <person name="Wrighton K."/>
        </authorList>
    </citation>
    <scope>NUCLEOTIDE SEQUENCE [LARGE SCALE GENOMIC DNA]</scope>
    <source>
        <strain evidence="1 2">OWC-DMM</strain>
    </source>
</reference>
<dbReference type="Proteomes" id="UP000240010">
    <property type="component" value="Unassembled WGS sequence"/>
</dbReference>
<organism evidence="1 2">
    <name type="scientific">Methylobacter tundripaludum</name>
    <dbReference type="NCBI Taxonomy" id="173365"/>
    <lineage>
        <taxon>Bacteria</taxon>
        <taxon>Pseudomonadati</taxon>
        <taxon>Pseudomonadota</taxon>
        <taxon>Gammaproteobacteria</taxon>
        <taxon>Methylococcales</taxon>
        <taxon>Methylococcaceae</taxon>
        <taxon>Methylobacter</taxon>
    </lineage>
</organism>
<evidence type="ECO:0000313" key="1">
    <source>
        <dbReference type="EMBL" id="PPK73904.1"/>
    </source>
</evidence>